<evidence type="ECO:0000313" key="1">
    <source>
        <dbReference type="EMBL" id="MBW0546599.1"/>
    </source>
</evidence>
<organism evidence="1 2">
    <name type="scientific">Austropuccinia psidii MF-1</name>
    <dbReference type="NCBI Taxonomy" id="1389203"/>
    <lineage>
        <taxon>Eukaryota</taxon>
        <taxon>Fungi</taxon>
        <taxon>Dikarya</taxon>
        <taxon>Basidiomycota</taxon>
        <taxon>Pucciniomycotina</taxon>
        <taxon>Pucciniomycetes</taxon>
        <taxon>Pucciniales</taxon>
        <taxon>Sphaerophragmiaceae</taxon>
        <taxon>Austropuccinia</taxon>
    </lineage>
</organism>
<protein>
    <submittedName>
        <fullName evidence="1">Uncharacterized protein</fullName>
    </submittedName>
</protein>
<keyword evidence="2" id="KW-1185">Reference proteome</keyword>
<dbReference type="Proteomes" id="UP000765509">
    <property type="component" value="Unassembled WGS sequence"/>
</dbReference>
<name>A0A9Q3FWR5_9BASI</name>
<dbReference type="AlphaFoldDB" id="A0A9Q3FWR5"/>
<comment type="caution">
    <text evidence="1">The sequence shown here is derived from an EMBL/GenBank/DDBJ whole genome shotgun (WGS) entry which is preliminary data.</text>
</comment>
<reference evidence="1" key="1">
    <citation type="submission" date="2021-03" db="EMBL/GenBank/DDBJ databases">
        <title>Draft genome sequence of rust myrtle Austropuccinia psidii MF-1, a brazilian biotype.</title>
        <authorList>
            <person name="Quecine M.C."/>
            <person name="Pachon D.M.R."/>
            <person name="Bonatelli M.L."/>
            <person name="Correr F.H."/>
            <person name="Franceschini L.M."/>
            <person name="Leite T.F."/>
            <person name="Margarido G.R.A."/>
            <person name="Almeida C.A."/>
            <person name="Ferrarezi J.A."/>
            <person name="Labate C.A."/>
        </authorList>
    </citation>
    <scope>NUCLEOTIDE SEQUENCE</scope>
    <source>
        <strain evidence="1">MF-1</strain>
    </source>
</reference>
<gene>
    <name evidence="1" type="ORF">O181_086314</name>
</gene>
<sequence length="182" mass="20117">MPTSLSVINFCFKIQHLWNRYLPTISTASKGFHLFLVLRSSPLKIGVLSQPWKRTPQIGFCGNSSLNQSMANWPYYKIMEKLGPGGVKWPLGHTYLSWPIVHLIRTQANPTELGPGGSLASLTHHLGLGVFGIHALFGPFRPHTASVGPFRPKGAKGLDLWVPKHKRGHLVPSWSTNPKGPN</sequence>
<dbReference type="EMBL" id="AVOT02051603">
    <property type="protein sequence ID" value="MBW0546599.1"/>
    <property type="molecule type" value="Genomic_DNA"/>
</dbReference>
<accession>A0A9Q3FWR5</accession>
<evidence type="ECO:0000313" key="2">
    <source>
        <dbReference type="Proteomes" id="UP000765509"/>
    </source>
</evidence>
<proteinExistence type="predicted"/>